<feature type="compositionally biased region" description="Polar residues" evidence="2">
    <location>
        <begin position="962"/>
        <end position="983"/>
    </location>
</feature>
<proteinExistence type="predicted"/>
<feature type="compositionally biased region" description="Polar residues" evidence="2">
    <location>
        <begin position="827"/>
        <end position="837"/>
    </location>
</feature>
<dbReference type="GeneID" id="10031726"/>
<dbReference type="VEuPathDB" id="FungiDB:MGYG_00498"/>
<evidence type="ECO:0000256" key="3">
    <source>
        <dbReference type="SAM" id="Phobius"/>
    </source>
</evidence>
<dbReference type="EMBL" id="DS989822">
    <property type="protein sequence ID" value="EFQ97457.1"/>
    <property type="molecule type" value="Genomic_DNA"/>
</dbReference>
<protein>
    <submittedName>
        <fullName evidence="4">Uncharacterized protein</fullName>
    </submittedName>
</protein>
<evidence type="ECO:0000313" key="5">
    <source>
        <dbReference type="Proteomes" id="UP000002669"/>
    </source>
</evidence>
<name>E5R046_ARTGP</name>
<dbReference type="InParanoid" id="E5R046"/>
<dbReference type="eggNOG" id="ENOG502T3IX">
    <property type="taxonomic scope" value="Eukaryota"/>
</dbReference>
<keyword evidence="5" id="KW-1185">Reference proteome</keyword>
<feature type="region of interest" description="Disordered" evidence="2">
    <location>
        <begin position="774"/>
        <end position="999"/>
    </location>
</feature>
<reference evidence="5" key="1">
    <citation type="journal article" date="2012" name="MBio">
        <title>Comparative genome analysis of Trichophyton rubrum and related dermatophytes reveals candidate genes involved in infection.</title>
        <authorList>
            <person name="Martinez D.A."/>
            <person name="Oliver B.G."/>
            <person name="Graeser Y."/>
            <person name="Goldberg J.M."/>
            <person name="Li W."/>
            <person name="Martinez-Rossi N.M."/>
            <person name="Monod M."/>
            <person name="Shelest E."/>
            <person name="Barton R.C."/>
            <person name="Birch E."/>
            <person name="Brakhage A.A."/>
            <person name="Chen Z."/>
            <person name="Gurr S.J."/>
            <person name="Heiman D."/>
            <person name="Heitman J."/>
            <person name="Kosti I."/>
            <person name="Rossi A."/>
            <person name="Saif S."/>
            <person name="Samalova M."/>
            <person name="Saunders C.W."/>
            <person name="Shea T."/>
            <person name="Summerbell R.C."/>
            <person name="Xu J."/>
            <person name="Young S."/>
            <person name="Zeng Q."/>
            <person name="Birren B.W."/>
            <person name="Cuomo C.A."/>
            <person name="White T.C."/>
        </authorList>
    </citation>
    <scope>NUCLEOTIDE SEQUENCE [LARGE SCALE GENOMIC DNA]</scope>
    <source>
        <strain evidence="5">ATCC MYA-4604 / CBS 118893</strain>
    </source>
</reference>
<dbReference type="OrthoDB" id="4173188at2759"/>
<evidence type="ECO:0000313" key="4">
    <source>
        <dbReference type="EMBL" id="EFQ97457.1"/>
    </source>
</evidence>
<keyword evidence="1" id="KW-0175">Coiled coil</keyword>
<keyword evidence="3" id="KW-1133">Transmembrane helix</keyword>
<dbReference type="RefSeq" id="XP_003176409.1">
    <property type="nucleotide sequence ID" value="XM_003176361.1"/>
</dbReference>
<dbReference type="Proteomes" id="UP000002669">
    <property type="component" value="Unassembled WGS sequence"/>
</dbReference>
<gene>
    <name evidence="4" type="ORF">MGYG_00498</name>
</gene>
<sequence>MEPAIFFGLFIIFTIYGFWHPIPLTTINPHFPLPARVAGTIQLTATTNSAVSVFRNVLWPDSNPTAPSNESLHTITPLLKDQLQVFLNKWDHKLEEHISANAERLISRVTDCTPTPTLQAMVTNIIDPELHPIHLDYNNWFGFTFYRFAKKEVRRNPNMYTLAAIFVFVNFWLARSARRFDVREKLEVTKEIPADKMKEIHDELLAHNARLHLVEAKVEGLLIAPTAALTEGQRQVSRRGSERSSQIGDPEKFPGRIQVLPVSQPGRSEFESLQQQLTAMRQDLISLKSDSETHSEHFSENMNVVMSTIKELQKDTRSNSHARILKDAASIRNIVLEELELQFSPLQNRISDIEHYTSSSRENSEKIASQISRIMDAIHELKRESEKAERKLLALASTKTARSKDHEFEFDALQKQVAELRRTTDVLKDELNGNISRQTFSRMNEMKEGSARDICIDLVKKEMAKFESSLRNVEERNGTKSQDLQHLRDSLEALQEASTRSLKEVSDRLDKAVDEIQSKPWTVEREQLTQWGTNVETRLQGLECNALTENNLNPILTQLELLNTKVELVDTLFKRMEDETATKFEHKSLFTDVKDLEGRVNQWESTHQKDPASAMKEEHVVKLRDLGKNCVELRSEIVEIKDHITALISDELPQRHSEIFDKLTESIRLNTTQIEKNFEDRYAHKGDVLRCLNVLQLEGNKLIDLQRLKKNLSEVENYAYGTQNNLNLAVERITDNEQHIESLREGNAINYKDIRRCLEKLGLSGTIMPLSAPINPKPVPGESKPPVHIDLSVGRKINSPSLSSTQDRGDKNISRFDPRYKEDDKSTSSNAEPSVSKGTEKLKEINKGKNIGRHDPNYQDSRDKFRKSYPEPGSSEASKARGKMNPMAESFGERPKSDGDRSLASRASLSQSKFAENEKLEAEATTAKEESSKSEDYSQSPAQTSSHQGQSSEKEKGDIVSISVSDDNGSSTPDLSADVVTNKSTEDPAITRAGDSMEL</sequence>
<feature type="compositionally biased region" description="Basic and acidic residues" evidence="2">
    <location>
        <begin position="915"/>
        <end position="936"/>
    </location>
</feature>
<dbReference type="OMA" id="YKDIRRC"/>
<dbReference type="STRING" id="535722.E5R046"/>
<feature type="compositionally biased region" description="Basic and acidic residues" evidence="2">
    <location>
        <begin position="838"/>
        <end position="869"/>
    </location>
</feature>
<dbReference type="HOGENOM" id="CLU_298299_0_0_1"/>
<feature type="compositionally biased region" description="Basic and acidic residues" evidence="2">
    <location>
        <begin position="807"/>
        <end position="826"/>
    </location>
</feature>
<accession>E5R046</accession>
<feature type="compositionally biased region" description="Basic and acidic residues" evidence="2">
    <location>
        <begin position="891"/>
        <end position="903"/>
    </location>
</feature>
<evidence type="ECO:0000256" key="1">
    <source>
        <dbReference type="SAM" id="Coils"/>
    </source>
</evidence>
<keyword evidence="3" id="KW-0472">Membrane</keyword>
<feature type="compositionally biased region" description="Polar residues" evidence="2">
    <location>
        <begin position="937"/>
        <end position="951"/>
    </location>
</feature>
<organism evidence="5">
    <name type="scientific">Arthroderma gypseum (strain ATCC MYA-4604 / CBS 118893)</name>
    <name type="common">Microsporum gypseum</name>
    <dbReference type="NCBI Taxonomy" id="535722"/>
    <lineage>
        <taxon>Eukaryota</taxon>
        <taxon>Fungi</taxon>
        <taxon>Dikarya</taxon>
        <taxon>Ascomycota</taxon>
        <taxon>Pezizomycotina</taxon>
        <taxon>Eurotiomycetes</taxon>
        <taxon>Eurotiomycetidae</taxon>
        <taxon>Onygenales</taxon>
        <taxon>Arthrodermataceae</taxon>
        <taxon>Nannizzia</taxon>
    </lineage>
</organism>
<feature type="coiled-coil region" evidence="1">
    <location>
        <begin position="371"/>
        <end position="430"/>
    </location>
</feature>
<feature type="transmembrane region" description="Helical" evidence="3">
    <location>
        <begin position="6"/>
        <end position="27"/>
    </location>
</feature>
<keyword evidence="3" id="KW-0812">Transmembrane</keyword>
<dbReference type="AlphaFoldDB" id="E5R046"/>
<evidence type="ECO:0000256" key="2">
    <source>
        <dbReference type="SAM" id="MobiDB-lite"/>
    </source>
</evidence>